<dbReference type="InterPro" id="IPR001078">
    <property type="entry name" value="2-oxoacid_DH_actylTfrase"/>
</dbReference>
<evidence type="ECO:0000313" key="5">
    <source>
        <dbReference type="Proteomes" id="UP000019489"/>
    </source>
</evidence>
<name>W9G555_9MICO</name>
<keyword evidence="2" id="KW-1133">Transmembrane helix</keyword>
<dbReference type="Proteomes" id="UP000019489">
    <property type="component" value="Unassembled WGS sequence"/>
</dbReference>
<evidence type="ECO:0000313" key="4">
    <source>
        <dbReference type="EMBL" id="EWT00442.1"/>
    </source>
</evidence>
<reference evidence="4 5" key="1">
    <citation type="submission" date="2013-08" db="EMBL/GenBank/DDBJ databases">
        <title>Intrasporangium oryzae NRRL B-24470.</title>
        <authorList>
            <person name="Liu H."/>
            <person name="Wang G."/>
        </authorList>
    </citation>
    <scope>NUCLEOTIDE SEQUENCE [LARGE SCALE GENOMIC DNA]</scope>
    <source>
        <strain evidence="4 5">NRRL B-24470</strain>
    </source>
</reference>
<dbReference type="OrthoDB" id="9805770at2"/>
<protein>
    <recommendedName>
        <fullName evidence="3">2-oxoacid dehydrogenase acyltransferase catalytic domain-containing protein</fullName>
    </recommendedName>
</protein>
<keyword evidence="2" id="KW-0472">Membrane</keyword>
<evidence type="ECO:0000259" key="3">
    <source>
        <dbReference type="Pfam" id="PF00198"/>
    </source>
</evidence>
<organism evidence="4 5">
    <name type="scientific">Intrasporangium oryzae NRRL B-24470</name>
    <dbReference type="NCBI Taxonomy" id="1386089"/>
    <lineage>
        <taxon>Bacteria</taxon>
        <taxon>Bacillati</taxon>
        <taxon>Actinomycetota</taxon>
        <taxon>Actinomycetes</taxon>
        <taxon>Micrococcales</taxon>
        <taxon>Intrasporangiaceae</taxon>
        <taxon>Intrasporangium</taxon>
    </lineage>
</organism>
<gene>
    <name evidence="4" type="ORF">N865_15695</name>
</gene>
<keyword evidence="2" id="KW-0812">Transmembrane</keyword>
<dbReference type="eggNOG" id="COG0508">
    <property type="taxonomic scope" value="Bacteria"/>
</dbReference>
<keyword evidence="5" id="KW-1185">Reference proteome</keyword>
<accession>W9G555</accession>
<dbReference type="AlphaFoldDB" id="W9G555"/>
<evidence type="ECO:0000256" key="2">
    <source>
        <dbReference type="SAM" id="Phobius"/>
    </source>
</evidence>
<proteinExistence type="predicted"/>
<feature type="transmembrane region" description="Helical" evidence="2">
    <location>
        <begin position="6"/>
        <end position="25"/>
    </location>
</feature>
<dbReference type="Gene3D" id="3.30.559.10">
    <property type="entry name" value="Chloramphenicol acetyltransferase-like domain"/>
    <property type="match status" value="1"/>
</dbReference>
<feature type="domain" description="2-oxoacid dehydrogenase acyltransferase catalytic" evidence="3">
    <location>
        <begin position="1"/>
        <end position="71"/>
    </location>
</feature>
<feature type="region of interest" description="Disordered" evidence="1">
    <location>
        <begin position="70"/>
        <end position="91"/>
    </location>
</feature>
<dbReference type="EMBL" id="AWSA01000043">
    <property type="protein sequence ID" value="EWT00442.1"/>
    <property type="molecule type" value="Genomic_DNA"/>
</dbReference>
<dbReference type="Pfam" id="PF00198">
    <property type="entry name" value="2-oxoacid_dh"/>
    <property type="match status" value="1"/>
</dbReference>
<comment type="caution">
    <text evidence="4">The sequence shown here is derived from an EMBL/GenBank/DDBJ whole genome shotgun (WGS) entry which is preliminary data.</text>
</comment>
<dbReference type="STRING" id="1386089.N865_15695"/>
<evidence type="ECO:0000256" key="1">
    <source>
        <dbReference type="SAM" id="MobiDB-lite"/>
    </source>
</evidence>
<sequence length="91" mass="9578">MFGHGWGWAIPVAPLTLIVTVGSVVQRPTVHGGQIVARPMLPLTLSFEHALIDGAPAPRFTETLRNLTETAAALDPGTPSPHQGGHPARNT</sequence>
<dbReference type="SUPFAM" id="SSF52777">
    <property type="entry name" value="CoA-dependent acyltransferases"/>
    <property type="match status" value="1"/>
</dbReference>
<dbReference type="InterPro" id="IPR023213">
    <property type="entry name" value="CAT-like_dom_sf"/>
</dbReference>
<dbReference type="GO" id="GO:0016746">
    <property type="term" value="F:acyltransferase activity"/>
    <property type="evidence" value="ECO:0007669"/>
    <property type="project" value="InterPro"/>
</dbReference>